<dbReference type="Proteomes" id="UP000015729">
    <property type="component" value="Unassembled WGS sequence"/>
</dbReference>
<accession>S6VA29</accession>
<dbReference type="InterPro" id="IPR010069">
    <property type="entry name" value="CdiA_FHA1_rpt"/>
</dbReference>
<evidence type="ECO:0000313" key="1">
    <source>
        <dbReference type="EMBL" id="EPN51019.1"/>
    </source>
</evidence>
<dbReference type="AlphaFoldDB" id="S6VA29"/>
<feature type="non-terminal residue" evidence="1">
    <location>
        <position position="1"/>
    </location>
</feature>
<organism evidence="1 2">
    <name type="scientific">Pseudomonas syringae pv. actinidiae ICMP 18807</name>
    <dbReference type="NCBI Taxonomy" id="1194404"/>
    <lineage>
        <taxon>Bacteria</taxon>
        <taxon>Pseudomonadati</taxon>
        <taxon>Pseudomonadota</taxon>
        <taxon>Gammaproteobacteria</taxon>
        <taxon>Pseudomonadales</taxon>
        <taxon>Pseudomonadaceae</taxon>
        <taxon>Pseudomonas</taxon>
        <taxon>Pseudomonas syringae</taxon>
    </lineage>
</organism>
<comment type="caution">
    <text evidence="1">The sequence shown here is derived from an EMBL/GenBank/DDBJ whole genome shotgun (WGS) entry which is preliminary data.</text>
</comment>
<dbReference type="NCBIfam" id="TIGR01731">
    <property type="entry name" value="fil_hemag_20aa"/>
    <property type="match status" value="6"/>
</dbReference>
<evidence type="ECO:0000313" key="2">
    <source>
        <dbReference type="Proteomes" id="UP000015729"/>
    </source>
</evidence>
<dbReference type="PATRIC" id="fig|1194404.4.peg.3764"/>
<protein>
    <submittedName>
        <fullName evidence="1">Filamentous hemagglutinin, intein-containing</fullName>
    </submittedName>
</protein>
<dbReference type="Pfam" id="PF05594">
    <property type="entry name" value="Fil_haemagg"/>
    <property type="match status" value="3"/>
</dbReference>
<sequence>AMALTAVVTGLNQTNDGRVYSNTDVSLDLSNGLLTNQGGLINAPGQLVLKNLNVVNNQSGKISSANGFTLAATALDNTDGSILSDKALFVRVNQLLTNLRGLVSATGLDLTAGSLNNRNGEISSLGNLTANIGQFDNREKGRLLANGALLLTADGLNNLNGVVSGQQGVQLNLGQLNNTGAGSLYAKSSLGLNVSGTLNNDQGVV</sequence>
<feature type="non-terminal residue" evidence="1">
    <location>
        <position position="205"/>
    </location>
</feature>
<reference evidence="1 2" key="1">
    <citation type="journal article" date="2013" name="PLoS Pathog.">
        <title>Genomic analysis of the Kiwifruit pathogen Pseudomonas syringae pv. actinidiae provides insight into the origins of an emergent plant disease.</title>
        <authorList>
            <person name="McCann H.C."/>
            <person name="Rikkerink E.H."/>
            <person name="Bertels F."/>
            <person name="Fiers M."/>
            <person name="Lu A."/>
            <person name="Rees-George J."/>
            <person name="Andersen M.T."/>
            <person name="Gleave A.P."/>
            <person name="Haubold B."/>
            <person name="Wohlers M.W."/>
            <person name="Guttman D.S."/>
            <person name="Wang P.W."/>
            <person name="Straub C."/>
            <person name="Vanneste J.L."/>
            <person name="Rainey P.B."/>
            <person name="Templeton M.D."/>
        </authorList>
    </citation>
    <scope>NUCLEOTIDE SEQUENCE [LARGE SCALE GENOMIC DNA]</scope>
    <source>
        <strain evidence="1 2">ICMP 18807</strain>
    </source>
</reference>
<dbReference type="EMBL" id="AOKG01001247">
    <property type="protein sequence ID" value="EPN51019.1"/>
    <property type="molecule type" value="Genomic_DNA"/>
</dbReference>
<dbReference type="InterPro" id="IPR008619">
    <property type="entry name" value="Filamentous_hemagglutn_rpt"/>
</dbReference>
<gene>
    <name evidence="1" type="ORF">A244_18248</name>
</gene>
<proteinExistence type="predicted"/>
<name>S6VA29_PSESF</name>